<feature type="region of interest" description="Disordered" evidence="1">
    <location>
        <begin position="1"/>
        <end position="22"/>
    </location>
</feature>
<comment type="caution">
    <text evidence="2">The sequence shown here is derived from an EMBL/GenBank/DDBJ whole genome shotgun (WGS) entry which is preliminary data.</text>
</comment>
<dbReference type="Proteomes" id="UP001239994">
    <property type="component" value="Unassembled WGS sequence"/>
</dbReference>
<sequence length="266" mass="28602">MPGKGKCKGKKGGRRLPYREASRDLRHLLMPTRGERCPGAEAEGWYNDFQSSESDSVDFNYPAERPSLILASLQGSSTREEPTGQFWAGPVCGPGTDSAESYGDQPDYENRHSEVDSAGCYDPYREDYKGYAGYGERGECSDVSLRSDMGSDTEGDTPMEVEEDPHRDLPSHSDANSSSIDEPPAPKPPPKAPPRVRRPGASKLSWVASREAASSEEDTLLPMVKGPTAHASTPKPRGGKKAVTPVPTPEPGSMAGALRGTHAPKS</sequence>
<dbReference type="EMBL" id="JAROKS010000018">
    <property type="protein sequence ID" value="KAK1792930.1"/>
    <property type="molecule type" value="Genomic_DNA"/>
</dbReference>
<feature type="region of interest" description="Disordered" evidence="1">
    <location>
        <begin position="75"/>
        <end position="266"/>
    </location>
</feature>
<proteinExistence type="predicted"/>
<evidence type="ECO:0000313" key="3">
    <source>
        <dbReference type="Proteomes" id="UP001239994"/>
    </source>
</evidence>
<feature type="compositionally biased region" description="Pro residues" evidence="1">
    <location>
        <begin position="183"/>
        <end position="193"/>
    </location>
</feature>
<gene>
    <name evidence="2" type="ORF">P4O66_001658</name>
</gene>
<protein>
    <submittedName>
        <fullName evidence="2">Uncharacterized protein</fullName>
    </submittedName>
</protein>
<name>A0AAD9DRW2_9TELE</name>
<feature type="compositionally biased region" description="Basic residues" evidence="1">
    <location>
        <begin position="1"/>
        <end position="16"/>
    </location>
</feature>
<feature type="compositionally biased region" description="Acidic residues" evidence="1">
    <location>
        <begin position="151"/>
        <end position="163"/>
    </location>
</feature>
<dbReference type="AlphaFoldDB" id="A0AAD9DRW2"/>
<keyword evidence="3" id="KW-1185">Reference proteome</keyword>
<organism evidence="2 3">
    <name type="scientific">Electrophorus voltai</name>
    <dbReference type="NCBI Taxonomy" id="2609070"/>
    <lineage>
        <taxon>Eukaryota</taxon>
        <taxon>Metazoa</taxon>
        <taxon>Chordata</taxon>
        <taxon>Craniata</taxon>
        <taxon>Vertebrata</taxon>
        <taxon>Euteleostomi</taxon>
        <taxon>Actinopterygii</taxon>
        <taxon>Neopterygii</taxon>
        <taxon>Teleostei</taxon>
        <taxon>Ostariophysi</taxon>
        <taxon>Gymnotiformes</taxon>
        <taxon>Gymnotoidei</taxon>
        <taxon>Gymnotidae</taxon>
        <taxon>Electrophorus</taxon>
    </lineage>
</organism>
<evidence type="ECO:0000256" key="1">
    <source>
        <dbReference type="SAM" id="MobiDB-lite"/>
    </source>
</evidence>
<reference evidence="2" key="1">
    <citation type="submission" date="2023-03" db="EMBL/GenBank/DDBJ databases">
        <title>Electrophorus voltai genome.</title>
        <authorList>
            <person name="Bian C."/>
        </authorList>
    </citation>
    <scope>NUCLEOTIDE SEQUENCE</scope>
    <source>
        <strain evidence="2">CB-2022</strain>
        <tissue evidence="2">Muscle</tissue>
    </source>
</reference>
<accession>A0AAD9DRW2</accession>
<evidence type="ECO:0000313" key="2">
    <source>
        <dbReference type="EMBL" id="KAK1792930.1"/>
    </source>
</evidence>